<feature type="chain" id="PRO_5039312461" description="Tandem-95 repeat protein" evidence="2">
    <location>
        <begin position="42"/>
        <end position="1622"/>
    </location>
</feature>
<keyword evidence="4" id="KW-1185">Reference proteome</keyword>
<reference evidence="3 4" key="1">
    <citation type="submission" date="2020-02" db="EMBL/GenBank/DDBJ databases">
        <title>Sequencing the genomes of 1000 actinobacteria strains.</title>
        <authorList>
            <person name="Klenk H.-P."/>
        </authorList>
    </citation>
    <scope>NUCLEOTIDE SEQUENCE [LARGE SCALE GENOMIC DNA]</scope>
    <source>
        <strain evidence="3 4">DSM 27960</strain>
    </source>
</reference>
<dbReference type="Gene3D" id="2.60.40.3440">
    <property type="match status" value="1"/>
</dbReference>
<sequence>MKHTNLVPVAGGSRRPRLTALAAAVASIAIIGASSFGGATAANASTGTVSDLGVSVSFDGTAGFDADDAPGHDSGANNGIVRSNDQVEYLLASSFSTVGDVTFTSTLPVGMEWDSTSTASTVCNGPGGGVLSNSNRTWTCNRTADTSVESFKVRAWVSSAGHGSVVAPTFTSGSVSTTAPGITVSALAQTELSFYVQAMTMPFQNGGADGARQQLSMYLGATLPASGNYKGYEALSPAGYSYQISVPPNAVVLSIVNNSSGTTSFIQPGGPGTPVTITMLGTKTDFMSPRLGAGNAANYRTVSESQVYIWTPYDPSIPANVRTVLAGQITGFDPVSSSGASNFGSGYAPGHDPATTCTGEVASSIQTSCYGQSVLRTDTPEIYAGVSGAQYSPGKYLYGDDHGFTNGREFIVPGQSFIGLTSVRNDPTAGAASTGVWGVTAWDPKLLELSGTPQAWLNTANGSTNAFHVTSGTPLPTSDYTLQYTDHSFANDAERKSFDPGSLSWVSNPAALPGGMKSVSAVLVKYNGALPINSILGLVNPLTRPLTDSSMAIAANTALPWFWQYGSDDRARQTSNYGGTGVSDRGGNIRTASALIRSTAAWNVASTEPGQVKSLVVTPVVIGPVGGTTSTVSKNSRLTVTFDSTCGEPVWDVVTNLPGYKSHTPGNPGPDGIMCTADDGAPASIVFNLGDVEAPAGAVGPSVYQGHGTNLPTITIPVNVSVLTPSGSIHTATIVASSDSDFSTASFEGWSNIAGTALSQDRTEKAALTVQGVASFQGGKTANTREAGIVSPDEEFSYTINWANGTSDKVGVGTFVDLLPYNGDARGSNGLPAEGFTVIEAVTSTANEAVMGKVSVEYSVDDAEDIAAALLQTDNSDGHTGITWKSGEIPLNARALRFVTEKPIDSGFSGSATITVALKGLAIGGQLKNDFYGKTAAVDGDPNSIKRIVGAAEVTLASSAGSLSGTAWRDLDYSNGFTPEDVVWPKGSKTLTITSTNETYTTDIGDDGSFDFGVIAAGDYVASVKDAKGWTLVLPNPISFAIGQELDDVKILFQEKLTDLALKPDTGSTSAGASTVIDVKKNDSWYTASAPAPQTAASIQAGGEATYGTATITRDGSLTYVSSATWPAEFDGQDSYEDIVAYTVTDSAGATATTAVTITVYAAPVATNDAVTIGQSGSTAADALANDTGRKLVLGNTVLASGDLSVSVADGKVSVESTHEWADGEATYNDVVSYSVTDDFGQTADAEIVVTVQRAPVVTVDAAQTVATGESARFEPQLLNPGVIADDGVAVTKQPAGGTVAVAADGTVSFDHGSAQPGEYTFTVTYTDNLGQQTEQAFTVTVYAALAPVDDSKTVPWTAATTTDVLANDGGDGLTLTAASTTDETESSGLVEVVGDGIRFTPSANRQWAEGELNYIEIVKYTVTDGHGGESRATLTLTVIRPPVGKDVHFELTNDVDLLTFDPVGEASGTDVQEIDADAVVTQAAHGTASVTNGVLGYTPKPGYVGEDTFSVRIVDALGQTGEVTYTLTILAADVPEPKPTLPNTGGTEVPMNPTPGTAAPSEGGTAGATGSGHNGAPGNPALAVTGSDHSPIAAIAMLLLLGGCLVAAARRHNVPGGQRTL</sequence>
<dbReference type="GO" id="GO:0005975">
    <property type="term" value="P:carbohydrate metabolic process"/>
    <property type="evidence" value="ECO:0007669"/>
    <property type="project" value="UniProtKB-ARBA"/>
</dbReference>
<evidence type="ECO:0000256" key="2">
    <source>
        <dbReference type="SAM" id="SignalP"/>
    </source>
</evidence>
<dbReference type="RefSeq" id="WP_167149238.1">
    <property type="nucleotide sequence ID" value="NZ_JAAMOX010000001.1"/>
</dbReference>
<accession>A0A7X5TTI4</accession>
<organism evidence="3 4">
    <name type="scientific">Lysinibacter cavernae</name>
    <dbReference type="NCBI Taxonomy" id="1640652"/>
    <lineage>
        <taxon>Bacteria</taxon>
        <taxon>Bacillati</taxon>
        <taxon>Actinomycetota</taxon>
        <taxon>Actinomycetes</taxon>
        <taxon>Micrococcales</taxon>
        <taxon>Microbacteriaceae</taxon>
        <taxon>Lysinibacter</taxon>
    </lineage>
</organism>
<feature type="compositionally biased region" description="Low complexity" evidence="1">
    <location>
        <begin position="1555"/>
        <end position="1564"/>
    </location>
</feature>
<keyword evidence="2" id="KW-0732">Signal</keyword>
<gene>
    <name evidence="3" type="ORF">FHX76_001412</name>
</gene>
<dbReference type="InterPro" id="IPR013783">
    <property type="entry name" value="Ig-like_fold"/>
</dbReference>
<name>A0A7X5TTI4_9MICO</name>
<evidence type="ECO:0000256" key="1">
    <source>
        <dbReference type="SAM" id="MobiDB-lite"/>
    </source>
</evidence>
<evidence type="ECO:0000313" key="3">
    <source>
        <dbReference type="EMBL" id="NIH53544.1"/>
    </source>
</evidence>
<feature type="compositionally biased region" description="Gly residues" evidence="1">
    <location>
        <begin position="1565"/>
        <end position="1576"/>
    </location>
</feature>
<dbReference type="EMBL" id="JAAMOX010000001">
    <property type="protein sequence ID" value="NIH53544.1"/>
    <property type="molecule type" value="Genomic_DNA"/>
</dbReference>
<comment type="caution">
    <text evidence="3">The sequence shown here is derived from an EMBL/GenBank/DDBJ whole genome shotgun (WGS) entry which is preliminary data.</text>
</comment>
<proteinExistence type="predicted"/>
<dbReference type="Pfam" id="PF17963">
    <property type="entry name" value="Big_9"/>
    <property type="match status" value="5"/>
</dbReference>
<evidence type="ECO:0008006" key="5">
    <source>
        <dbReference type="Google" id="ProtNLM"/>
    </source>
</evidence>
<evidence type="ECO:0000313" key="4">
    <source>
        <dbReference type="Proteomes" id="UP000541033"/>
    </source>
</evidence>
<protein>
    <recommendedName>
        <fullName evidence="5">Tandem-95 repeat protein</fullName>
    </recommendedName>
</protein>
<dbReference type="Proteomes" id="UP000541033">
    <property type="component" value="Unassembled WGS sequence"/>
</dbReference>
<dbReference type="Gene3D" id="2.60.40.10">
    <property type="entry name" value="Immunoglobulins"/>
    <property type="match status" value="1"/>
</dbReference>
<feature type="region of interest" description="Disordered" evidence="1">
    <location>
        <begin position="1536"/>
        <end position="1583"/>
    </location>
</feature>
<feature type="signal peptide" evidence="2">
    <location>
        <begin position="1"/>
        <end position="41"/>
    </location>
</feature>